<dbReference type="RefSeq" id="WP_093275103.1">
    <property type="nucleotide sequence ID" value="NZ_FNDD01000016.1"/>
</dbReference>
<gene>
    <name evidence="1" type="ORF">SAMN04488136_11699</name>
</gene>
<dbReference type="Proteomes" id="UP000198854">
    <property type="component" value="Unassembled WGS sequence"/>
</dbReference>
<dbReference type="STRING" id="861298.SAMN04488136_11699"/>
<keyword evidence="2" id="KW-1185">Reference proteome</keyword>
<reference evidence="1 2" key="1">
    <citation type="submission" date="2016-10" db="EMBL/GenBank/DDBJ databases">
        <authorList>
            <person name="de Groot N.N."/>
        </authorList>
    </citation>
    <scope>NUCLEOTIDE SEQUENCE [LARGE SCALE GENOMIC DNA]</scope>
    <source>
        <strain evidence="1 2">CGMCC 1.10228</strain>
    </source>
</reference>
<organism evidence="1 2">
    <name type="scientific">Vibrio xiamenensis</name>
    <dbReference type="NCBI Taxonomy" id="861298"/>
    <lineage>
        <taxon>Bacteria</taxon>
        <taxon>Pseudomonadati</taxon>
        <taxon>Pseudomonadota</taxon>
        <taxon>Gammaproteobacteria</taxon>
        <taxon>Vibrionales</taxon>
        <taxon>Vibrionaceae</taxon>
        <taxon>Vibrio</taxon>
    </lineage>
</organism>
<dbReference type="EMBL" id="FNDD01000016">
    <property type="protein sequence ID" value="SDH45553.1"/>
    <property type="molecule type" value="Genomic_DNA"/>
</dbReference>
<evidence type="ECO:0000313" key="2">
    <source>
        <dbReference type="Proteomes" id="UP000198854"/>
    </source>
</evidence>
<sequence>MEFNKIKNQFCRSALPQLKEKYGEEKVNFYMGNATLYCFDGYILEQQAQKEFEYYISHREMILEYLDGHAEITGFNKVFFIENGRLECAYYCSDKYVQSNKHLALCSGMPYVFFNSDNTVSSTSSSGSYFYIENEMPVKHGKLSSKYWHFGAKGCGAHQGLYGTIVSDVYLHSSASLENVINISNTLIANLWLSVEGKEHVFDYINNNFSQDECELMLRELELGKSLSSNWLSILKQAEFFNTIPHYTRLDLCRTLEINERTLENIPLYFATSKEIEWL</sequence>
<evidence type="ECO:0000313" key="1">
    <source>
        <dbReference type="EMBL" id="SDH45553.1"/>
    </source>
</evidence>
<protein>
    <submittedName>
        <fullName evidence="1">Uncharacterized protein</fullName>
    </submittedName>
</protein>
<name>A0A1G8CK17_9VIBR</name>
<dbReference type="AlphaFoldDB" id="A0A1G8CK17"/>
<accession>A0A1G8CK17</accession>
<proteinExistence type="predicted"/>